<name>A0ABQ5H6J8_9ASTR</name>
<evidence type="ECO:0000313" key="1">
    <source>
        <dbReference type="EMBL" id="GJT82778.1"/>
    </source>
</evidence>
<dbReference type="EMBL" id="BQNB010019199">
    <property type="protein sequence ID" value="GJT82778.1"/>
    <property type="molecule type" value="Genomic_DNA"/>
</dbReference>
<evidence type="ECO:0000313" key="2">
    <source>
        <dbReference type="Proteomes" id="UP001151760"/>
    </source>
</evidence>
<organism evidence="1 2">
    <name type="scientific">Tanacetum coccineum</name>
    <dbReference type="NCBI Taxonomy" id="301880"/>
    <lineage>
        <taxon>Eukaryota</taxon>
        <taxon>Viridiplantae</taxon>
        <taxon>Streptophyta</taxon>
        <taxon>Embryophyta</taxon>
        <taxon>Tracheophyta</taxon>
        <taxon>Spermatophyta</taxon>
        <taxon>Magnoliopsida</taxon>
        <taxon>eudicotyledons</taxon>
        <taxon>Gunneridae</taxon>
        <taxon>Pentapetalae</taxon>
        <taxon>asterids</taxon>
        <taxon>campanulids</taxon>
        <taxon>Asterales</taxon>
        <taxon>Asteraceae</taxon>
        <taxon>Asteroideae</taxon>
        <taxon>Anthemideae</taxon>
        <taxon>Anthemidinae</taxon>
        <taxon>Tanacetum</taxon>
    </lineage>
</organism>
<evidence type="ECO:0008006" key="3">
    <source>
        <dbReference type="Google" id="ProtNLM"/>
    </source>
</evidence>
<protein>
    <recommendedName>
        <fullName evidence="3">Zinc finger, CCHC-type</fullName>
    </recommendedName>
</protein>
<sequence length="195" mass="21264">MNYDSTASSCPHVYSGQTLGNNVELANDTSVENIRYSGVFFENKNLTGNHFIDCCTTCKTNSYRGIAANAAWVIGQKDVVTSPTPRKDNPAKDAICHQCGEVGDWRRNCHVYLIEWMKKEEATSGELASSGNMERELRVSCYTDVGYLTDADDLKSQTGYVFVLNGGAVDWKSTKQKLVPKGGGIGGMVPNMIGS</sequence>
<reference evidence="1" key="2">
    <citation type="submission" date="2022-01" db="EMBL/GenBank/DDBJ databases">
        <authorList>
            <person name="Yamashiro T."/>
            <person name="Shiraishi A."/>
            <person name="Satake H."/>
            <person name="Nakayama K."/>
        </authorList>
    </citation>
    <scope>NUCLEOTIDE SEQUENCE</scope>
</reference>
<reference evidence="1" key="1">
    <citation type="journal article" date="2022" name="Int. J. Mol. Sci.">
        <title>Draft Genome of Tanacetum Coccineum: Genomic Comparison of Closely Related Tanacetum-Family Plants.</title>
        <authorList>
            <person name="Yamashiro T."/>
            <person name="Shiraishi A."/>
            <person name="Nakayama K."/>
            <person name="Satake H."/>
        </authorList>
    </citation>
    <scope>NUCLEOTIDE SEQUENCE</scope>
</reference>
<dbReference type="Proteomes" id="UP001151760">
    <property type="component" value="Unassembled WGS sequence"/>
</dbReference>
<gene>
    <name evidence="1" type="ORF">Tco_1057120</name>
</gene>
<keyword evidence="2" id="KW-1185">Reference proteome</keyword>
<proteinExistence type="predicted"/>
<comment type="caution">
    <text evidence="1">The sequence shown here is derived from an EMBL/GenBank/DDBJ whole genome shotgun (WGS) entry which is preliminary data.</text>
</comment>
<accession>A0ABQ5H6J8</accession>